<evidence type="ECO:0000313" key="1">
    <source>
        <dbReference type="EMBL" id="MBB4099038.1"/>
    </source>
</evidence>
<dbReference type="InterPro" id="IPR008727">
    <property type="entry name" value="PAAR_motif"/>
</dbReference>
<dbReference type="EMBL" id="JACIEH010000002">
    <property type="protein sequence ID" value="MBB4099038.1"/>
    <property type="molecule type" value="Genomic_DNA"/>
</dbReference>
<dbReference type="AlphaFoldDB" id="A0A7W6NX96"/>
<dbReference type="Gene3D" id="2.60.200.60">
    <property type="match status" value="2"/>
</dbReference>
<evidence type="ECO:0000313" key="2">
    <source>
        <dbReference type="Proteomes" id="UP000557392"/>
    </source>
</evidence>
<dbReference type="Proteomes" id="UP000557392">
    <property type="component" value="Unassembled WGS sequence"/>
</dbReference>
<protein>
    <submittedName>
        <fullName evidence="1">Putative Zn-binding protein involved in type VI secretion</fullName>
    </submittedName>
</protein>
<organism evidence="1 2">
    <name type="scientific">Sphingomonas kyeonggiensis</name>
    <dbReference type="NCBI Taxonomy" id="1268553"/>
    <lineage>
        <taxon>Bacteria</taxon>
        <taxon>Pseudomonadati</taxon>
        <taxon>Pseudomonadota</taxon>
        <taxon>Alphaproteobacteria</taxon>
        <taxon>Sphingomonadales</taxon>
        <taxon>Sphingomonadaceae</taxon>
        <taxon>Sphingomonas</taxon>
    </lineage>
</organism>
<comment type="caution">
    <text evidence="1">The sequence shown here is derived from an EMBL/GenBank/DDBJ whole genome shotgun (WGS) entry which is preliminary data.</text>
</comment>
<gene>
    <name evidence="1" type="ORF">GGR46_002602</name>
</gene>
<dbReference type="RefSeq" id="WP_183998340.1">
    <property type="nucleotide sequence ID" value="NZ_JACIEH010000002.1"/>
</dbReference>
<sequence>MPPAARITDTEACPVKNKGTIMTGEKSVLIVGLPAARKGDTLDCGSPSQIESGCPTVKIGNNEAARIGDSTCHGGKIATGAPTVLIGDGAKARSSTLGSAHDSGAPFVTE</sequence>
<name>A0A7W6NX96_9SPHN</name>
<accession>A0A7W6NX96</accession>
<dbReference type="Pfam" id="PF05488">
    <property type="entry name" value="PAAR_motif"/>
    <property type="match status" value="1"/>
</dbReference>
<keyword evidence="2" id="KW-1185">Reference proteome</keyword>
<reference evidence="1 2" key="1">
    <citation type="submission" date="2020-08" db="EMBL/GenBank/DDBJ databases">
        <title>Genomic Encyclopedia of Type Strains, Phase IV (KMG-IV): sequencing the most valuable type-strain genomes for metagenomic binning, comparative biology and taxonomic classification.</title>
        <authorList>
            <person name="Goeker M."/>
        </authorList>
    </citation>
    <scope>NUCLEOTIDE SEQUENCE [LARGE SCALE GENOMIC DNA]</scope>
    <source>
        <strain evidence="1 2">DSM 101806</strain>
    </source>
</reference>
<proteinExistence type="predicted"/>